<accession>A0A9J6QS40</accession>
<dbReference type="InterPro" id="IPR038056">
    <property type="entry name" value="YjbR-like_sf"/>
</dbReference>
<dbReference type="Proteomes" id="UP001065549">
    <property type="component" value="Unassembled WGS sequence"/>
</dbReference>
<evidence type="ECO:0000313" key="1">
    <source>
        <dbReference type="EMBL" id="MCU7378268.1"/>
    </source>
</evidence>
<dbReference type="SUPFAM" id="SSF142906">
    <property type="entry name" value="YjbR-like"/>
    <property type="match status" value="1"/>
</dbReference>
<dbReference type="Pfam" id="PF04237">
    <property type="entry name" value="YjbR"/>
    <property type="match status" value="1"/>
</dbReference>
<dbReference type="PANTHER" id="PTHR35145">
    <property type="entry name" value="CYTOPLASMIC PROTEIN-RELATED"/>
    <property type="match status" value="1"/>
</dbReference>
<dbReference type="EMBL" id="JAOSHN010000003">
    <property type="protein sequence ID" value="MCU7378268.1"/>
    <property type="molecule type" value="Genomic_DNA"/>
</dbReference>
<keyword evidence="2" id="KW-1185">Reference proteome</keyword>
<dbReference type="PANTHER" id="PTHR35145:SF1">
    <property type="entry name" value="CYTOPLASMIC PROTEIN"/>
    <property type="match status" value="1"/>
</dbReference>
<protein>
    <submittedName>
        <fullName evidence="1">MmcQ/YjbR family DNA-binding protein</fullName>
    </submittedName>
</protein>
<dbReference type="InterPro" id="IPR058532">
    <property type="entry name" value="YjbR/MT2646/Rv2570-like"/>
</dbReference>
<dbReference type="GO" id="GO:0003677">
    <property type="term" value="F:DNA binding"/>
    <property type="evidence" value="ECO:0007669"/>
    <property type="project" value="UniProtKB-KW"/>
</dbReference>
<name>A0A9J6QS40_9FIRM</name>
<evidence type="ECO:0000313" key="2">
    <source>
        <dbReference type="Proteomes" id="UP001065549"/>
    </source>
</evidence>
<dbReference type="AlphaFoldDB" id="A0A9J6QS40"/>
<proteinExistence type="predicted"/>
<dbReference type="InterPro" id="IPR007351">
    <property type="entry name" value="YjbR"/>
</dbReference>
<gene>
    <name evidence="1" type="ORF">OBO34_07850</name>
</gene>
<sequence length="121" mass="14016">MKREQIFAYVRETYGTEPDYPWAKSPEYAVLRHRNSRKWYGLVMNLPADALGIEKAGNVEVINLKCDPFLIGTLRSQEGYFPAYHMNKEHWITVLLAGPVSEGEIFDLIDLSYDLTRYGKK</sequence>
<keyword evidence="1" id="KW-0238">DNA-binding</keyword>
<reference evidence="1" key="1">
    <citation type="submission" date="2022-09" db="EMBL/GenBank/DDBJ databases">
        <title>Culturomic study of gut microbiota in children with autism spectrum disorder.</title>
        <authorList>
            <person name="Efimov B.A."/>
            <person name="Chaplin A.V."/>
            <person name="Sokolova S.R."/>
            <person name="Pikina A.P."/>
            <person name="Korzhanova M."/>
            <person name="Belova V."/>
            <person name="Korostin D."/>
        </authorList>
    </citation>
    <scope>NUCLEOTIDE SEQUENCE</scope>
    <source>
        <strain evidence="1">ASD5510</strain>
    </source>
</reference>
<dbReference type="RefSeq" id="WP_148395886.1">
    <property type="nucleotide sequence ID" value="NZ_JAOSHN010000003.1"/>
</dbReference>
<comment type="caution">
    <text evidence="1">The sequence shown here is derived from an EMBL/GenBank/DDBJ whole genome shotgun (WGS) entry which is preliminary data.</text>
</comment>
<organism evidence="1 2">
    <name type="scientific">Hominibacterium faecale</name>
    <dbReference type="NCBI Taxonomy" id="2839743"/>
    <lineage>
        <taxon>Bacteria</taxon>
        <taxon>Bacillati</taxon>
        <taxon>Bacillota</taxon>
        <taxon>Clostridia</taxon>
        <taxon>Peptostreptococcales</taxon>
        <taxon>Anaerovoracaceae</taxon>
        <taxon>Hominibacterium</taxon>
    </lineage>
</organism>
<dbReference type="Gene3D" id="3.90.1150.30">
    <property type="match status" value="1"/>
</dbReference>